<feature type="transmembrane region" description="Helical" evidence="7">
    <location>
        <begin position="311"/>
        <end position="329"/>
    </location>
</feature>
<sequence length="351" mass="38791">MGLANIVELVIVGRFLIGIASGLSTVAAPGYLGEIAPARIRGAIGSLHPISLVFGIFMAQVLGIPWFDANNWRLLFGFGVITTTIQFVGLIFCYDCPSFYIKQNDTNYALESYKTFNSPFNEEEFKKLSEESRSFTHVSIPQLLRTKIAYRSLVINVLLQMFLQFSGINGVFFFSTIIFQQAGNSDIATYVSMGLGLTNFLFTLSTVYFVEKFGRRSLLLVGTIGQALCSILIVIFLNFSINVPFVIAIYFFIAFFAIGLGCIPWIITSDIFPPNAVPAAGSVSVTMNWVSNFIVAITFQSMVGGLGRLFFLPYMGVLIVASVFVYFMCRETKGKTPGYIVNIVNQENENA</sequence>
<dbReference type="Pfam" id="PF00083">
    <property type="entry name" value="Sugar_tr"/>
    <property type="match status" value="1"/>
</dbReference>
<dbReference type="SUPFAM" id="SSF103473">
    <property type="entry name" value="MFS general substrate transporter"/>
    <property type="match status" value="1"/>
</dbReference>
<dbReference type="PROSITE" id="PS00217">
    <property type="entry name" value="SUGAR_TRANSPORT_2"/>
    <property type="match status" value="1"/>
</dbReference>
<dbReference type="EMBL" id="KE560678">
    <property type="protein sequence ID" value="EPZ36062.1"/>
    <property type="molecule type" value="Genomic_DNA"/>
</dbReference>
<dbReference type="GO" id="GO:0015149">
    <property type="term" value="F:hexose transmembrane transporter activity"/>
    <property type="evidence" value="ECO:0007669"/>
    <property type="project" value="TreeGrafter"/>
</dbReference>
<keyword evidence="9" id="KW-0762">Sugar transport</keyword>
<accession>A0A075B4D1</accession>
<dbReference type="Proteomes" id="UP000030755">
    <property type="component" value="Unassembled WGS sequence"/>
</dbReference>
<dbReference type="InterPro" id="IPR020846">
    <property type="entry name" value="MFS_dom"/>
</dbReference>
<name>A0A075B4D1_ROZAC</name>
<dbReference type="InterPro" id="IPR036259">
    <property type="entry name" value="MFS_trans_sf"/>
</dbReference>
<keyword evidence="10" id="KW-1185">Reference proteome</keyword>
<dbReference type="InterPro" id="IPR045263">
    <property type="entry name" value="GLUT"/>
</dbReference>
<evidence type="ECO:0000313" key="9">
    <source>
        <dbReference type="EMBL" id="EPZ36062.1"/>
    </source>
</evidence>
<dbReference type="PRINTS" id="PR00171">
    <property type="entry name" value="SUGRTRNSPORT"/>
</dbReference>
<dbReference type="InterPro" id="IPR005829">
    <property type="entry name" value="Sugar_transporter_CS"/>
</dbReference>
<keyword evidence="4 7" id="KW-0812">Transmembrane</keyword>
<reference evidence="9 10" key="1">
    <citation type="journal article" date="2013" name="Curr. Biol.">
        <title>Shared signatures of parasitism and phylogenomics unite Cryptomycota and microsporidia.</title>
        <authorList>
            <person name="James T.Y."/>
            <person name="Pelin A."/>
            <person name="Bonen L."/>
            <person name="Ahrendt S."/>
            <person name="Sain D."/>
            <person name="Corradi N."/>
            <person name="Stajich J.E."/>
        </authorList>
    </citation>
    <scope>NUCLEOTIDE SEQUENCE [LARGE SCALE GENOMIC DNA]</scope>
    <source>
        <strain evidence="9 10">CSF55</strain>
    </source>
</reference>
<dbReference type="Gene3D" id="1.20.1250.20">
    <property type="entry name" value="MFS general substrate transporter like domains"/>
    <property type="match status" value="1"/>
</dbReference>
<evidence type="ECO:0000256" key="4">
    <source>
        <dbReference type="ARBA" id="ARBA00022692"/>
    </source>
</evidence>
<evidence type="ECO:0000256" key="2">
    <source>
        <dbReference type="ARBA" id="ARBA00010992"/>
    </source>
</evidence>
<evidence type="ECO:0000256" key="5">
    <source>
        <dbReference type="ARBA" id="ARBA00022989"/>
    </source>
</evidence>
<dbReference type="GO" id="GO:0016020">
    <property type="term" value="C:membrane"/>
    <property type="evidence" value="ECO:0007669"/>
    <property type="project" value="UniProtKB-SubCell"/>
</dbReference>
<feature type="transmembrane region" description="Helical" evidence="7">
    <location>
        <begin position="245"/>
        <end position="267"/>
    </location>
</feature>
<evidence type="ECO:0000256" key="7">
    <source>
        <dbReference type="SAM" id="Phobius"/>
    </source>
</evidence>
<keyword evidence="5 7" id="KW-1133">Transmembrane helix</keyword>
<protein>
    <submittedName>
        <fullName evidence="9">Sugar transporter domain-containing protein</fullName>
    </submittedName>
</protein>
<dbReference type="PROSITE" id="PS50850">
    <property type="entry name" value="MFS"/>
    <property type="match status" value="1"/>
</dbReference>
<keyword evidence="6 7" id="KW-0472">Membrane</keyword>
<dbReference type="AlphaFoldDB" id="A0A075B4D1"/>
<feature type="transmembrane region" description="Helical" evidence="7">
    <location>
        <begin position="187"/>
        <end position="210"/>
    </location>
</feature>
<dbReference type="HOGENOM" id="CLU_001265_30_5_1"/>
<dbReference type="PANTHER" id="PTHR23503:SF8">
    <property type="entry name" value="FACILITATED GLUCOSE TRANSPORTER PROTEIN 1"/>
    <property type="match status" value="1"/>
</dbReference>
<feature type="transmembrane region" description="Helical" evidence="7">
    <location>
        <begin position="279"/>
        <end position="299"/>
    </location>
</feature>
<feature type="transmembrane region" description="Helical" evidence="7">
    <location>
        <begin position="153"/>
        <end position="175"/>
    </location>
</feature>
<evidence type="ECO:0000259" key="8">
    <source>
        <dbReference type="PROSITE" id="PS50850"/>
    </source>
</evidence>
<organism evidence="9 10">
    <name type="scientific">Rozella allomycis (strain CSF55)</name>
    <dbReference type="NCBI Taxonomy" id="988480"/>
    <lineage>
        <taxon>Eukaryota</taxon>
        <taxon>Fungi</taxon>
        <taxon>Fungi incertae sedis</taxon>
        <taxon>Cryptomycota</taxon>
        <taxon>Cryptomycota incertae sedis</taxon>
        <taxon>Rozella</taxon>
    </lineage>
</organism>
<feature type="transmembrane region" description="Helical" evidence="7">
    <location>
        <begin position="217"/>
        <end position="239"/>
    </location>
</feature>
<dbReference type="PROSITE" id="PS00216">
    <property type="entry name" value="SUGAR_TRANSPORT_1"/>
    <property type="match status" value="1"/>
</dbReference>
<evidence type="ECO:0000313" key="10">
    <source>
        <dbReference type="Proteomes" id="UP000030755"/>
    </source>
</evidence>
<comment type="subcellular location">
    <subcellularLocation>
        <location evidence="1">Membrane</location>
        <topology evidence="1">Multi-pass membrane protein</topology>
    </subcellularLocation>
</comment>
<feature type="transmembrane region" description="Helical" evidence="7">
    <location>
        <begin position="6"/>
        <end position="32"/>
    </location>
</feature>
<dbReference type="OMA" id="YWCLDIG"/>
<dbReference type="OrthoDB" id="8120565at2759"/>
<proteinExistence type="inferred from homology"/>
<comment type="similarity">
    <text evidence="2">Belongs to the major facilitator superfamily. Sugar transporter (TC 2.A.1.1) family.</text>
</comment>
<keyword evidence="3" id="KW-0813">Transport</keyword>
<feature type="transmembrane region" description="Helical" evidence="7">
    <location>
        <begin position="44"/>
        <end position="67"/>
    </location>
</feature>
<evidence type="ECO:0000256" key="1">
    <source>
        <dbReference type="ARBA" id="ARBA00004141"/>
    </source>
</evidence>
<gene>
    <name evidence="9" type="ORF">O9G_002705</name>
</gene>
<dbReference type="InterPro" id="IPR005828">
    <property type="entry name" value="MFS_sugar_transport-like"/>
</dbReference>
<evidence type="ECO:0000256" key="6">
    <source>
        <dbReference type="ARBA" id="ARBA00023136"/>
    </source>
</evidence>
<dbReference type="PANTHER" id="PTHR23503">
    <property type="entry name" value="SOLUTE CARRIER FAMILY 2"/>
    <property type="match status" value="1"/>
</dbReference>
<evidence type="ECO:0000256" key="3">
    <source>
        <dbReference type="ARBA" id="ARBA00022448"/>
    </source>
</evidence>
<dbReference type="STRING" id="988480.A0A075B4D1"/>
<feature type="domain" description="Major facilitator superfamily (MFS) profile" evidence="8">
    <location>
        <begin position="1"/>
        <end position="333"/>
    </location>
</feature>
<dbReference type="InterPro" id="IPR003663">
    <property type="entry name" value="Sugar/inositol_transpt"/>
</dbReference>
<feature type="transmembrane region" description="Helical" evidence="7">
    <location>
        <begin position="73"/>
        <end position="94"/>
    </location>
</feature>